<feature type="compositionally biased region" description="Gly residues" evidence="6">
    <location>
        <begin position="93"/>
        <end position="103"/>
    </location>
</feature>
<dbReference type="SMART" id="SM00244">
    <property type="entry name" value="PHB"/>
    <property type="match status" value="1"/>
</dbReference>
<dbReference type="InterPro" id="IPR001107">
    <property type="entry name" value="Band_7"/>
</dbReference>
<evidence type="ECO:0000256" key="3">
    <source>
        <dbReference type="ARBA" id="ARBA00022692"/>
    </source>
</evidence>
<feature type="compositionally biased region" description="Basic and acidic residues" evidence="6">
    <location>
        <begin position="75"/>
        <end position="90"/>
    </location>
</feature>
<feature type="transmembrane region" description="Helical" evidence="7">
    <location>
        <begin position="115"/>
        <end position="133"/>
    </location>
</feature>
<comment type="caution">
    <text evidence="9">The sequence shown here is derived from an EMBL/GenBank/DDBJ whole genome shotgun (WGS) entry which is preliminary data.</text>
</comment>
<evidence type="ECO:0000256" key="6">
    <source>
        <dbReference type="SAM" id="MobiDB-lite"/>
    </source>
</evidence>
<dbReference type="SUPFAM" id="SSF117892">
    <property type="entry name" value="Band 7/SPFH domain"/>
    <property type="match status" value="1"/>
</dbReference>
<organism evidence="9 10">
    <name type="scientific">Alteripontixanthobacter maritimus</name>
    <dbReference type="NCBI Taxonomy" id="2161824"/>
    <lineage>
        <taxon>Bacteria</taxon>
        <taxon>Pseudomonadati</taxon>
        <taxon>Pseudomonadota</taxon>
        <taxon>Alphaproteobacteria</taxon>
        <taxon>Sphingomonadales</taxon>
        <taxon>Erythrobacteraceae</taxon>
        <taxon>Alteripontixanthobacter</taxon>
    </lineage>
</organism>
<gene>
    <name evidence="9" type="primary">hflK</name>
    <name evidence="9" type="ORF">HME9302_00227</name>
</gene>
<keyword evidence="3 7" id="KW-0812">Transmembrane</keyword>
<sequence>MGGFQKRFGLAMAGKNPWGGGKSGGSSGSGSDSDSGGGDTGGGNAGSGDTGGGPRNPWLPGGGKGSDGTPPRRSASIEDIFKNRGPEGPRRGAPGGGSGGGTGFRMPERPGGKSWFPLAIGAIAIVFLGMTMAHQIGPKEKGVVTTFGAYSRTLDPGLKFTFPWPFQSVNVVPVSTIRSERIPDNGQQKLILTGDQNLVDLSYIIRWNIKDLKQFQFQLASPEDTIREVAEAAMRASVAEKTLDDTFSGAGRAEIEARVRTRMQAILDAYRSGVAVQGVEIDKTDPPAEVNEAFKDVSVAEQDANAAINTARGTAQQILQTAQGETGAFDRVYEEYRRAPEVTRRRLYYETMERVLSQTDKTIVETDGVQTYLPLPEIQKRTQAGRNAAAAATPAPATTEGSR</sequence>
<name>A0A369Q3L7_9SPHN</name>
<keyword evidence="5 7" id="KW-0472">Membrane</keyword>
<comment type="subcellular location">
    <subcellularLocation>
        <location evidence="1">Membrane</location>
        <topology evidence="1">Single-pass membrane protein</topology>
    </subcellularLocation>
</comment>
<reference evidence="9 10" key="1">
    <citation type="submission" date="2018-04" db="EMBL/GenBank/DDBJ databases">
        <title>Altererythrobacter sp. HME9302 genome sequencing and assembly.</title>
        <authorList>
            <person name="Kang H."/>
            <person name="Kim H."/>
            <person name="Joh K."/>
        </authorList>
    </citation>
    <scope>NUCLEOTIDE SEQUENCE [LARGE SCALE GENOMIC DNA]</scope>
    <source>
        <strain evidence="9 10">HME9302</strain>
    </source>
</reference>
<feature type="region of interest" description="Disordered" evidence="6">
    <location>
        <begin position="383"/>
        <end position="403"/>
    </location>
</feature>
<feature type="domain" description="Band 7" evidence="8">
    <location>
        <begin position="131"/>
        <end position="298"/>
    </location>
</feature>
<dbReference type="CDD" id="cd03404">
    <property type="entry name" value="SPFH_HflK"/>
    <property type="match status" value="1"/>
</dbReference>
<feature type="region of interest" description="Disordered" evidence="6">
    <location>
        <begin position="1"/>
        <end position="110"/>
    </location>
</feature>
<keyword evidence="4 7" id="KW-1133">Transmembrane helix</keyword>
<protein>
    <submittedName>
        <fullName evidence="9">Protein HflK</fullName>
        <ecNumber evidence="9">3.4.-.-</ecNumber>
    </submittedName>
</protein>
<comment type="similarity">
    <text evidence="2">Belongs to the band 7/mec-2 family. HflK subfamily.</text>
</comment>
<feature type="compositionally biased region" description="Gly residues" evidence="6">
    <location>
        <begin position="35"/>
        <end position="66"/>
    </location>
</feature>
<dbReference type="InterPro" id="IPR036013">
    <property type="entry name" value="Band_7/SPFH_dom_sf"/>
</dbReference>
<keyword evidence="10" id="KW-1185">Reference proteome</keyword>
<evidence type="ECO:0000256" key="2">
    <source>
        <dbReference type="ARBA" id="ARBA00006971"/>
    </source>
</evidence>
<evidence type="ECO:0000313" key="10">
    <source>
        <dbReference type="Proteomes" id="UP000253727"/>
    </source>
</evidence>
<accession>A0A369Q3L7</accession>
<dbReference type="PANTHER" id="PTHR43327:SF2">
    <property type="entry name" value="MODULATOR OF FTSH PROTEASE HFLK"/>
    <property type="match status" value="1"/>
</dbReference>
<dbReference type="Proteomes" id="UP000253727">
    <property type="component" value="Unassembled WGS sequence"/>
</dbReference>
<evidence type="ECO:0000259" key="8">
    <source>
        <dbReference type="SMART" id="SM00244"/>
    </source>
</evidence>
<dbReference type="InterPro" id="IPR050710">
    <property type="entry name" value="Band7/mec-2_domain"/>
</dbReference>
<feature type="compositionally biased region" description="Gly residues" evidence="6">
    <location>
        <begin position="17"/>
        <end position="28"/>
    </location>
</feature>
<evidence type="ECO:0000256" key="5">
    <source>
        <dbReference type="ARBA" id="ARBA00023136"/>
    </source>
</evidence>
<dbReference type="AlphaFoldDB" id="A0A369Q3L7"/>
<dbReference type="Gene3D" id="3.30.479.30">
    <property type="entry name" value="Band 7 domain"/>
    <property type="match status" value="1"/>
</dbReference>
<evidence type="ECO:0000256" key="4">
    <source>
        <dbReference type="ARBA" id="ARBA00022989"/>
    </source>
</evidence>
<dbReference type="EC" id="3.4.-.-" evidence="9"/>
<dbReference type="GO" id="GO:0016787">
    <property type="term" value="F:hydrolase activity"/>
    <property type="evidence" value="ECO:0007669"/>
    <property type="project" value="UniProtKB-KW"/>
</dbReference>
<feature type="compositionally biased region" description="Low complexity" evidence="6">
    <location>
        <begin position="388"/>
        <end position="403"/>
    </location>
</feature>
<dbReference type="PANTHER" id="PTHR43327">
    <property type="entry name" value="STOMATIN-LIKE PROTEIN 2, MITOCHONDRIAL"/>
    <property type="match status" value="1"/>
</dbReference>
<evidence type="ECO:0000256" key="7">
    <source>
        <dbReference type="SAM" id="Phobius"/>
    </source>
</evidence>
<dbReference type="GO" id="GO:0016020">
    <property type="term" value="C:membrane"/>
    <property type="evidence" value="ECO:0007669"/>
    <property type="project" value="UniProtKB-SubCell"/>
</dbReference>
<keyword evidence="9" id="KW-0378">Hydrolase</keyword>
<evidence type="ECO:0000313" key="9">
    <source>
        <dbReference type="EMBL" id="RDC59050.1"/>
    </source>
</evidence>
<evidence type="ECO:0000256" key="1">
    <source>
        <dbReference type="ARBA" id="ARBA00004167"/>
    </source>
</evidence>
<dbReference type="Pfam" id="PF01145">
    <property type="entry name" value="Band_7"/>
    <property type="match status" value="1"/>
</dbReference>
<dbReference type="EMBL" id="QBKA01000002">
    <property type="protein sequence ID" value="RDC59050.1"/>
    <property type="molecule type" value="Genomic_DNA"/>
</dbReference>
<proteinExistence type="inferred from homology"/>
<dbReference type="InterPro" id="IPR010201">
    <property type="entry name" value="HflK"/>
</dbReference>